<sequence>MSRIKIEWHDMSTQASSTRTSESEHPSMNNVIRNIAVPALLTLAMCSTAAWAQQATTAPATASPSAASATHHAQKRADAVEERISDMHTQLKITDQQSKQWDAFAQTMRDNAKKAADAFHERAQKLPTMNADEAMKSYAALTQLHAENMQKLSAAMSDLYAVLSPDQKQTADTMYRNDHPKSHKTMHKQKSGTPANATPAATPVSG</sequence>
<evidence type="ECO:0000256" key="1">
    <source>
        <dbReference type="SAM" id="MobiDB-lite"/>
    </source>
</evidence>
<proteinExistence type="predicted"/>
<gene>
    <name evidence="2" type="ORF">GCM10008098_08920</name>
</gene>
<evidence type="ECO:0008006" key="4">
    <source>
        <dbReference type="Google" id="ProtNLM"/>
    </source>
</evidence>
<dbReference type="EMBL" id="BMXT01000001">
    <property type="protein sequence ID" value="GGY18982.1"/>
    <property type="molecule type" value="Genomic_DNA"/>
</dbReference>
<dbReference type="Pfam" id="PF07813">
    <property type="entry name" value="LTXXQ"/>
    <property type="match status" value="1"/>
</dbReference>
<feature type="compositionally biased region" description="Basic residues" evidence="1">
    <location>
        <begin position="181"/>
        <end position="190"/>
    </location>
</feature>
<protein>
    <recommendedName>
        <fullName evidence="4">LTXXQ motif family protein</fullName>
    </recommendedName>
</protein>
<reference evidence="3" key="1">
    <citation type="journal article" date="2019" name="Int. J. Syst. Evol. Microbiol.">
        <title>The Global Catalogue of Microorganisms (GCM) 10K type strain sequencing project: providing services to taxonomists for standard genome sequencing and annotation.</title>
        <authorList>
            <consortium name="The Broad Institute Genomics Platform"/>
            <consortium name="The Broad Institute Genome Sequencing Center for Infectious Disease"/>
            <person name="Wu L."/>
            <person name="Ma J."/>
        </authorList>
    </citation>
    <scope>NUCLEOTIDE SEQUENCE [LARGE SCALE GENOMIC DNA]</scope>
    <source>
        <strain evidence="3">KCTC 22232</strain>
    </source>
</reference>
<comment type="caution">
    <text evidence="2">The sequence shown here is derived from an EMBL/GenBank/DDBJ whole genome shotgun (WGS) entry which is preliminary data.</text>
</comment>
<feature type="compositionally biased region" description="Polar residues" evidence="1">
    <location>
        <begin position="11"/>
        <end position="26"/>
    </location>
</feature>
<feature type="compositionally biased region" description="Basic and acidic residues" evidence="1">
    <location>
        <begin position="1"/>
        <end position="10"/>
    </location>
</feature>
<accession>A0ABQ2ZL84</accession>
<dbReference type="Proteomes" id="UP000621898">
    <property type="component" value="Unassembled WGS sequence"/>
</dbReference>
<dbReference type="Gene3D" id="1.20.120.1490">
    <property type="match status" value="1"/>
</dbReference>
<name>A0ABQ2ZL84_9GAMM</name>
<organism evidence="2 3">
    <name type="scientific">Rhodanobacter panaciterrae</name>
    <dbReference type="NCBI Taxonomy" id="490572"/>
    <lineage>
        <taxon>Bacteria</taxon>
        <taxon>Pseudomonadati</taxon>
        <taxon>Pseudomonadota</taxon>
        <taxon>Gammaproteobacteria</taxon>
        <taxon>Lysobacterales</taxon>
        <taxon>Rhodanobacteraceae</taxon>
        <taxon>Rhodanobacter</taxon>
    </lineage>
</organism>
<keyword evidence="3" id="KW-1185">Reference proteome</keyword>
<dbReference type="InterPro" id="IPR012899">
    <property type="entry name" value="LTXXQ"/>
</dbReference>
<feature type="region of interest" description="Disordered" evidence="1">
    <location>
        <begin position="1"/>
        <end position="26"/>
    </location>
</feature>
<evidence type="ECO:0000313" key="2">
    <source>
        <dbReference type="EMBL" id="GGY18982.1"/>
    </source>
</evidence>
<feature type="region of interest" description="Disordered" evidence="1">
    <location>
        <begin position="169"/>
        <end position="206"/>
    </location>
</feature>
<feature type="compositionally biased region" description="Low complexity" evidence="1">
    <location>
        <begin position="193"/>
        <end position="206"/>
    </location>
</feature>
<evidence type="ECO:0000313" key="3">
    <source>
        <dbReference type="Proteomes" id="UP000621898"/>
    </source>
</evidence>